<dbReference type="eggNOG" id="KOG1542">
    <property type="taxonomic scope" value="Eukaryota"/>
</dbReference>
<comment type="catalytic activity">
    <reaction evidence="11">
        <text>The recombinant enzyme cleaves synthetic substrates with Phe and Leu (better than Val) in P2, with high specificity constant (kcat/Km) comparable to that of cathepsin L.</text>
        <dbReference type="EC" id="3.4.22.41"/>
    </reaction>
</comment>
<evidence type="ECO:0000256" key="10">
    <source>
        <dbReference type="ARBA" id="ARBA00023228"/>
    </source>
</evidence>
<protein>
    <recommendedName>
        <fullName evidence="14">Cathepsin F</fullName>
        <ecNumber evidence="13">3.4.22.41</ecNumber>
    </recommendedName>
</protein>
<keyword evidence="18" id="KW-1185">Reference proteome</keyword>
<evidence type="ECO:0000256" key="7">
    <source>
        <dbReference type="ARBA" id="ARBA00023145"/>
    </source>
</evidence>
<evidence type="ECO:0000256" key="9">
    <source>
        <dbReference type="ARBA" id="ARBA00023180"/>
    </source>
</evidence>
<dbReference type="InterPro" id="IPR038765">
    <property type="entry name" value="Papain-like_cys_pep_sf"/>
</dbReference>
<dbReference type="Proteomes" id="UP000011518">
    <property type="component" value="Unassembled WGS sequence"/>
</dbReference>
<dbReference type="PRINTS" id="PR00705">
    <property type="entry name" value="PAPAIN"/>
</dbReference>
<evidence type="ECO:0000256" key="14">
    <source>
        <dbReference type="ARBA" id="ARBA00072051"/>
    </source>
</evidence>
<organism evidence="17 18">
    <name type="scientific">Tupaia chinensis</name>
    <name type="common">Chinese tree shrew</name>
    <name type="synonym">Tupaia belangeri chinensis</name>
    <dbReference type="NCBI Taxonomy" id="246437"/>
    <lineage>
        <taxon>Eukaryota</taxon>
        <taxon>Metazoa</taxon>
        <taxon>Chordata</taxon>
        <taxon>Craniata</taxon>
        <taxon>Vertebrata</taxon>
        <taxon>Euteleostomi</taxon>
        <taxon>Mammalia</taxon>
        <taxon>Eutheria</taxon>
        <taxon>Euarchontoglires</taxon>
        <taxon>Scandentia</taxon>
        <taxon>Tupaiidae</taxon>
        <taxon>Tupaia</taxon>
    </lineage>
</organism>
<evidence type="ECO:0000313" key="18">
    <source>
        <dbReference type="Proteomes" id="UP000011518"/>
    </source>
</evidence>
<dbReference type="STRING" id="246437.L8Y043"/>
<proteinExistence type="inferred from homology"/>
<evidence type="ECO:0000313" key="17">
    <source>
        <dbReference type="EMBL" id="ELV09527.1"/>
    </source>
</evidence>
<name>L8Y043_TUPCH</name>
<evidence type="ECO:0000256" key="4">
    <source>
        <dbReference type="ARBA" id="ARBA00022729"/>
    </source>
</evidence>
<dbReference type="GO" id="GO:0005764">
    <property type="term" value="C:lysosome"/>
    <property type="evidence" value="ECO:0007669"/>
    <property type="project" value="UniProtKB-SubCell"/>
</dbReference>
<dbReference type="SMART" id="SM00645">
    <property type="entry name" value="Pept_C1"/>
    <property type="match status" value="1"/>
</dbReference>
<dbReference type="InterPro" id="IPR025660">
    <property type="entry name" value="Pept_his_AS"/>
</dbReference>
<dbReference type="GO" id="GO:0002376">
    <property type="term" value="P:immune system process"/>
    <property type="evidence" value="ECO:0007669"/>
    <property type="project" value="UniProtKB-ARBA"/>
</dbReference>
<dbReference type="EC" id="3.4.22.41" evidence="13"/>
<comment type="subcellular location">
    <subcellularLocation>
        <location evidence="1">Lysosome</location>
    </subcellularLocation>
</comment>
<feature type="domain" description="Cathepsin propeptide inhibitor" evidence="16">
    <location>
        <begin position="300"/>
        <end position="357"/>
    </location>
</feature>
<keyword evidence="8" id="KW-1015">Disulfide bond</keyword>
<dbReference type="Gene3D" id="1.10.287.2250">
    <property type="match status" value="1"/>
</dbReference>
<evidence type="ECO:0000259" key="16">
    <source>
        <dbReference type="SMART" id="SM00848"/>
    </source>
</evidence>
<dbReference type="PROSITE" id="PS00139">
    <property type="entry name" value="THIOL_PROTEASE_CYS"/>
    <property type="match status" value="1"/>
</dbReference>
<dbReference type="Pfam" id="PF08246">
    <property type="entry name" value="Inhibitor_I29"/>
    <property type="match status" value="1"/>
</dbReference>
<reference evidence="18" key="2">
    <citation type="journal article" date="2013" name="Nat. Commun.">
        <title>Genome of the Chinese tree shrew.</title>
        <authorList>
            <person name="Fan Y."/>
            <person name="Huang Z.Y."/>
            <person name="Cao C.C."/>
            <person name="Chen C.S."/>
            <person name="Chen Y.X."/>
            <person name="Fan D.D."/>
            <person name="He J."/>
            <person name="Hou H.L."/>
            <person name="Hu L."/>
            <person name="Hu X.T."/>
            <person name="Jiang X.T."/>
            <person name="Lai R."/>
            <person name="Lang Y.S."/>
            <person name="Liang B."/>
            <person name="Liao S.G."/>
            <person name="Mu D."/>
            <person name="Ma Y.Y."/>
            <person name="Niu Y.Y."/>
            <person name="Sun X.Q."/>
            <person name="Xia J.Q."/>
            <person name="Xiao J."/>
            <person name="Xiong Z.Q."/>
            <person name="Xu L."/>
            <person name="Yang L."/>
            <person name="Zhang Y."/>
            <person name="Zhao W."/>
            <person name="Zhao X.D."/>
            <person name="Zheng Y.T."/>
            <person name="Zhou J.M."/>
            <person name="Zhu Y.B."/>
            <person name="Zhang G.J."/>
            <person name="Wang J."/>
            <person name="Yao Y.G."/>
        </authorList>
    </citation>
    <scope>NUCLEOTIDE SEQUENCE [LARGE SCALE GENOMIC DNA]</scope>
</reference>
<keyword evidence="7" id="KW-0865">Zymogen</keyword>
<dbReference type="GO" id="GO:0006508">
    <property type="term" value="P:proteolysis"/>
    <property type="evidence" value="ECO:0007669"/>
    <property type="project" value="UniProtKB-KW"/>
</dbReference>
<accession>L8Y043</accession>
<keyword evidence="10" id="KW-0458">Lysosome</keyword>
<keyword evidence="3" id="KW-0645">Protease</keyword>
<dbReference type="InterPro" id="IPR039417">
    <property type="entry name" value="Peptidase_C1A_papain-like"/>
</dbReference>
<keyword evidence="4" id="KW-0732">Signal</keyword>
<evidence type="ECO:0000256" key="13">
    <source>
        <dbReference type="ARBA" id="ARBA00066465"/>
    </source>
</evidence>
<evidence type="ECO:0000259" key="15">
    <source>
        <dbReference type="SMART" id="SM00645"/>
    </source>
</evidence>
<dbReference type="CDD" id="cd02248">
    <property type="entry name" value="Peptidase_C1A"/>
    <property type="match status" value="1"/>
</dbReference>
<dbReference type="Pfam" id="PF00112">
    <property type="entry name" value="Peptidase_C1"/>
    <property type="match status" value="1"/>
</dbReference>
<comment type="function">
    <text evidence="12">Thiol protease which is believed to participate in intracellular degradation and turnover of proteins. Has also been implicated in tumor invasion and metastasis.</text>
</comment>
<comment type="similarity">
    <text evidence="2">Belongs to the peptidase C1 family.</text>
</comment>
<reference evidence="18" key="1">
    <citation type="submission" date="2012-07" db="EMBL/GenBank/DDBJ databases">
        <title>Genome of the Chinese tree shrew, a rising model animal genetically related to primates.</title>
        <authorList>
            <person name="Zhang G."/>
            <person name="Fan Y."/>
            <person name="Yao Y."/>
            <person name="Huang Z."/>
        </authorList>
    </citation>
    <scope>NUCLEOTIDE SEQUENCE [LARGE SCALE GENOMIC DNA]</scope>
</reference>
<dbReference type="InterPro" id="IPR013201">
    <property type="entry name" value="Prot_inhib_I29"/>
</dbReference>
<gene>
    <name evidence="17" type="ORF">TREES_T100012738</name>
</gene>
<dbReference type="PANTHER" id="PTHR12411">
    <property type="entry name" value="CYSTEINE PROTEASE FAMILY C1-RELATED"/>
    <property type="match status" value="1"/>
</dbReference>
<evidence type="ECO:0000256" key="2">
    <source>
        <dbReference type="ARBA" id="ARBA00008455"/>
    </source>
</evidence>
<dbReference type="FunFam" id="3.90.70.10:FF:000050">
    <property type="entry name" value="Cathepsin F"/>
    <property type="match status" value="1"/>
</dbReference>
<dbReference type="PROSITE" id="PS00639">
    <property type="entry name" value="THIOL_PROTEASE_HIS"/>
    <property type="match status" value="1"/>
</dbReference>
<evidence type="ECO:0000256" key="1">
    <source>
        <dbReference type="ARBA" id="ARBA00004371"/>
    </source>
</evidence>
<sequence>MGSRKPEPDHQRFYHGLLRPLSIFPRRVSPPQKHGQQAGPILQSLPLAKLTVASLCRQVTELLARSGLTARVSPKDRLCLTEVILNELKCSWREPSAEPSLSYRNNQKLRKRLEAHVLLSSEQLFLRYLHLLVTMSTTKGVFTESATLTRLAASLARDCTSGAADAQGWGPPPPELLGPARFALEMYNRGRAAGTRAVLGAVRGRVRRAGHGSLYSLEATLEEPPCNDPTVCQLPVSRKTLLCSFEVLDELGKHMLLRRDCGPVVTKVTDDGNEALNSGLPLLTKDPLSQDFSVKMASIFKNFVTTYNRTYQTKEEAQWRLSVFASNMVRAQKIQALDHGTAQYGVTKFSDLTEEEFRTIYLNPLLREVPGKKMHLAKSIGDPAPPEWDWRKNGAVTKVKDQGMCGSCWAFSVTGNVEGQWFLNRGTLLSLSEQELLDCDKMDKACMGGLPSNAYSAIKNLGGLETEDDYSYQGHMQACNFSAEKAKVYINDSVELSQNEQKLAAWLAKKGPISVAINAFGMQFYRHGIAHPLRPLCSPWLIDHAVLIVGYGNRSEVPFWAIKNSWGTDWGEKGYYYLHRGSGSCGVNTMASSAVVN</sequence>
<evidence type="ECO:0000256" key="6">
    <source>
        <dbReference type="ARBA" id="ARBA00022807"/>
    </source>
</evidence>
<evidence type="ECO:0000256" key="3">
    <source>
        <dbReference type="ARBA" id="ARBA00022670"/>
    </source>
</evidence>
<evidence type="ECO:0000256" key="8">
    <source>
        <dbReference type="ARBA" id="ARBA00023157"/>
    </source>
</evidence>
<dbReference type="InterPro" id="IPR000668">
    <property type="entry name" value="Peptidase_C1A_C"/>
</dbReference>
<dbReference type="AlphaFoldDB" id="L8Y043"/>
<evidence type="ECO:0000256" key="11">
    <source>
        <dbReference type="ARBA" id="ARBA00051618"/>
    </source>
</evidence>
<feature type="domain" description="Peptidase C1A papain C-terminal" evidence="15">
    <location>
        <begin position="384"/>
        <end position="595"/>
    </location>
</feature>
<evidence type="ECO:0000256" key="12">
    <source>
        <dbReference type="ARBA" id="ARBA00056907"/>
    </source>
</evidence>
<dbReference type="GO" id="GO:0004197">
    <property type="term" value="F:cysteine-type endopeptidase activity"/>
    <property type="evidence" value="ECO:0007669"/>
    <property type="project" value="UniProtKB-EC"/>
</dbReference>
<keyword evidence="5" id="KW-0378">Hydrolase</keyword>
<dbReference type="InterPro" id="IPR000169">
    <property type="entry name" value="Pept_cys_AS"/>
</dbReference>
<keyword evidence="9" id="KW-0325">Glycoprotein</keyword>
<dbReference type="GO" id="GO:0070013">
    <property type="term" value="C:intracellular organelle lumen"/>
    <property type="evidence" value="ECO:0007669"/>
    <property type="project" value="UniProtKB-ARBA"/>
</dbReference>
<evidence type="ECO:0000256" key="5">
    <source>
        <dbReference type="ARBA" id="ARBA00022801"/>
    </source>
</evidence>
<keyword evidence="6" id="KW-0788">Thiol protease</keyword>
<dbReference type="Gene3D" id="3.90.70.10">
    <property type="entry name" value="Cysteine proteinases"/>
    <property type="match status" value="1"/>
</dbReference>
<dbReference type="FunFam" id="1.10.287.2250:FF:000001">
    <property type="entry name" value="Cathepsin F"/>
    <property type="match status" value="1"/>
</dbReference>
<dbReference type="InParanoid" id="L8Y043"/>
<dbReference type="InterPro" id="IPR013128">
    <property type="entry name" value="Peptidase_C1A"/>
</dbReference>
<dbReference type="EMBL" id="KB370292">
    <property type="protein sequence ID" value="ELV09527.1"/>
    <property type="molecule type" value="Genomic_DNA"/>
</dbReference>
<dbReference type="SMART" id="SM00848">
    <property type="entry name" value="Inhibitor_I29"/>
    <property type="match status" value="1"/>
</dbReference>
<dbReference type="GO" id="GO:0012505">
    <property type="term" value="C:endomembrane system"/>
    <property type="evidence" value="ECO:0007669"/>
    <property type="project" value="UniProtKB-ARBA"/>
</dbReference>
<dbReference type="FunCoup" id="L8Y043">
    <property type="interactions" value="392"/>
</dbReference>
<dbReference type="SUPFAM" id="SSF54001">
    <property type="entry name" value="Cysteine proteinases"/>
    <property type="match status" value="1"/>
</dbReference>